<dbReference type="InterPro" id="IPR005061">
    <property type="entry name" value="Ist1"/>
</dbReference>
<dbReference type="Proteomes" id="UP000311919">
    <property type="component" value="Unassembled WGS sequence"/>
</dbReference>
<dbReference type="FunFam" id="1.20.1260.60:FF:000002">
    <property type="entry name" value="Vacuolar protein sorting-associated protein IST1"/>
    <property type="match status" value="1"/>
</dbReference>
<evidence type="ECO:0000256" key="3">
    <source>
        <dbReference type="ARBA" id="ARBA00032374"/>
    </source>
</evidence>
<organism evidence="6 7">
    <name type="scientific">Schistosoma japonicum</name>
    <name type="common">Blood fluke</name>
    <dbReference type="NCBI Taxonomy" id="6182"/>
    <lineage>
        <taxon>Eukaryota</taxon>
        <taxon>Metazoa</taxon>
        <taxon>Spiralia</taxon>
        <taxon>Lophotrochozoa</taxon>
        <taxon>Platyhelminthes</taxon>
        <taxon>Trematoda</taxon>
        <taxon>Digenea</taxon>
        <taxon>Strigeidida</taxon>
        <taxon>Schistosomatoidea</taxon>
        <taxon>Schistosomatidae</taxon>
        <taxon>Schistosoma</taxon>
    </lineage>
</organism>
<sequence>MVHVTTMSLTVIYSQPRSLSWVAGSQLKVTGQNRRMFSSACEYTKLRTNIKLSIERLKHIQEKKSENSKRNCRDIADLLKDNKADRARIKVQQIIRDNYRVEAMDIIQTYLELVNENFGLIRDSKTPDLSLEMPIATILWSNPRIRNEIKELDAVAQQLGRKFGANYVRKCCEEATTVDRKVMTKLNSIVPGENLIEMYLVEIAKSYNVDFTPNTHVICDINPDFDNNLIEFKPDASGGMPGMPSNFGVCSMPWPSTSVSEKPPYPTEFINEPKVPLSNPNEVLPLDTSKTNGDTAMPPPYDVSMCSGQNTVMPFNFAGPSFVPPQDGFAMLPPGGFAMMPSMNNGPSNPPDDEKVDFDTLAERFENLKKK</sequence>
<evidence type="ECO:0000256" key="4">
    <source>
        <dbReference type="ARBA" id="ARBA00046124"/>
    </source>
</evidence>
<dbReference type="Gene3D" id="1.20.1260.60">
    <property type="entry name" value="Vacuolar protein sorting-associated protein Ist1"/>
    <property type="match status" value="1"/>
</dbReference>
<dbReference type="GO" id="GO:0015031">
    <property type="term" value="P:protein transport"/>
    <property type="evidence" value="ECO:0007669"/>
    <property type="project" value="InterPro"/>
</dbReference>
<dbReference type="PANTHER" id="PTHR12161">
    <property type="entry name" value="IST1 FAMILY MEMBER"/>
    <property type="match status" value="1"/>
</dbReference>
<name>A0A4Z2CSQ3_SCHJA</name>
<evidence type="ECO:0000313" key="7">
    <source>
        <dbReference type="Proteomes" id="UP000311919"/>
    </source>
</evidence>
<comment type="subunit">
    <text evidence="5">Interacts with CHMP1A, CHMP1B, VPS4A and VTA1. Interacts with SPAST, STAMBP, and USP8. May interact with VPS37B. May associate with the ESCRT-I complex. Interacts with MITD1, in competition with VSP4. Interacts with SPART (via MIT domain); leading to the recruitment of SPART to midbodies. Interacts with SPAST.</text>
</comment>
<evidence type="ECO:0000256" key="2">
    <source>
        <dbReference type="ARBA" id="ARBA00014513"/>
    </source>
</evidence>
<dbReference type="PANTHER" id="PTHR12161:SF5">
    <property type="entry name" value="IST1 HOMOLOG"/>
    <property type="match status" value="1"/>
</dbReference>
<reference evidence="6 7" key="1">
    <citation type="submission" date="2019-03" db="EMBL/GenBank/DDBJ databases">
        <title>An improved genome assembly of the fluke Schistosoma japonicum.</title>
        <authorList>
            <person name="Hu W."/>
            <person name="Luo F."/>
            <person name="Yin M."/>
            <person name="Mo X."/>
            <person name="Sun C."/>
            <person name="Wu Q."/>
            <person name="Zhu B."/>
            <person name="Xiang M."/>
            <person name="Wang J."/>
            <person name="Wang Y."/>
            <person name="Zhang T."/>
            <person name="Xu B."/>
            <person name="Zheng H."/>
            <person name="Feng Z."/>
        </authorList>
    </citation>
    <scope>NUCLEOTIDE SEQUENCE [LARGE SCALE GENOMIC DNA]</scope>
    <source>
        <strain evidence="6">HuSjv2</strain>
        <tissue evidence="6">Worms</tissue>
    </source>
</reference>
<evidence type="ECO:0000256" key="1">
    <source>
        <dbReference type="ARBA" id="ARBA00005536"/>
    </source>
</evidence>
<dbReference type="OrthoDB" id="29853at2759"/>
<dbReference type="STRING" id="6182.A0A4Z2CSQ3"/>
<dbReference type="EMBL" id="SKCS01000437">
    <property type="protein sequence ID" value="TNN07178.1"/>
    <property type="molecule type" value="Genomic_DNA"/>
</dbReference>
<evidence type="ECO:0000256" key="5">
    <source>
        <dbReference type="ARBA" id="ARBA00046920"/>
    </source>
</evidence>
<dbReference type="AlphaFoldDB" id="A0A4Z2CSQ3"/>
<comment type="similarity">
    <text evidence="1">Belongs to the IST1 family.</text>
</comment>
<keyword evidence="7" id="KW-1185">Reference proteome</keyword>
<gene>
    <name evidence="6" type="ORF">EWB00_007893</name>
</gene>
<comment type="function">
    <text evidence="4">ESCRT-III-like protein involved in cytokinesis, nuclear envelope reassembly and endosomal tubulation. Is required for efficient abscission during cytokinesis. Involved in recruiting VPS4A and/or VPS4B to the midbody of dividing cells. During late anaphase, involved in nuclear envelope reassembly and mitotic spindle disassembly together with the ESCRT-III complex: IST1 acts by mediating the recruitment of SPAST to the nuclear membrane, leading to microtubule severing. Recruited to the reforming nuclear envelope (NE) during anaphase by LEMD2. Regulates early endosomal tubulation together with the ESCRT-III complex by mediating the recruitment of SPAST.</text>
</comment>
<evidence type="ECO:0000313" key="6">
    <source>
        <dbReference type="EMBL" id="TNN07178.1"/>
    </source>
</evidence>
<protein>
    <recommendedName>
        <fullName evidence="2">IST1 homolog</fullName>
    </recommendedName>
    <alternativeName>
        <fullName evidence="3">Charged multivesicular body protein 8</fullName>
    </alternativeName>
</protein>
<comment type="caution">
    <text evidence="6">The sequence shown here is derived from an EMBL/GenBank/DDBJ whole genome shotgun (WGS) entry which is preliminary data.</text>
</comment>
<dbReference type="Pfam" id="PF03398">
    <property type="entry name" value="Ist1"/>
    <property type="match status" value="1"/>
</dbReference>
<dbReference type="InterPro" id="IPR042277">
    <property type="entry name" value="IST1-like"/>
</dbReference>
<accession>A0A4Z2CSQ3</accession>
<proteinExistence type="inferred from homology"/>